<keyword evidence="3" id="KW-1185">Reference proteome</keyword>
<feature type="region of interest" description="Disordered" evidence="1">
    <location>
        <begin position="152"/>
        <end position="184"/>
    </location>
</feature>
<accession>A0A0N9QQ76</accession>
<organism evidence="2 3">
    <name type="scientific">Chrysochromulina ericina virus CeV-01B</name>
    <dbReference type="NCBI Taxonomy" id="3070830"/>
    <lineage>
        <taxon>Viruses</taxon>
        <taxon>Varidnaviria</taxon>
        <taxon>Bamfordvirae</taxon>
        <taxon>Nucleocytoviricota</taxon>
        <taxon>Megaviricetes</taxon>
        <taxon>Imitervirales</taxon>
        <taxon>Mesomimiviridae</taxon>
        <taxon>Tethysvirus</taxon>
        <taxon>Tethysvirus raunefjordenense</taxon>
    </lineage>
</organism>
<name>A0A0N9QQ76_9VIRU</name>
<dbReference type="Proteomes" id="UP000203826">
    <property type="component" value="Segment"/>
</dbReference>
<protein>
    <recommendedName>
        <fullName evidence="4">Glutaredoxin domain-containing protein</fullName>
    </recommendedName>
</protein>
<reference evidence="2 3" key="1">
    <citation type="journal article" date="2015" name="Genome Announc.">
        <title>The 474-Kilobase-Pair Complete Genome Sequence of CeV-01B, a Virus Infecting Haptolina (Chrysochromulina) ericina (Prymnesiophyceae).</title>
        <authorList>
            <person name="Gallot-Lavallee L."/>
            <person name="Pagarete A."/>
            <person name="Legendre M."/>
            <person name="Santini S."/>
            <person name="Sandaa R.A."/>
            <person name="Himmelbauer H."/>
            <person name="Ogata H."/>
            <person name="Bratbak G."/>
            <person name="Claverie J.M."/>
        </authorList>
    </citation>
    <scope>NUCLEOTIDE SEQUENCE [LARGE SCALE GENOMIC DNA]</scope>
    <source>
        <strain evidence="2">CeV-01B</strain>
    </source>
</reference>
<dbReference type="EMBL" id="KT820662">
    <property type="protein sequence ID" value="ALH23014.1"/>
    <property type="molecule type" value="Genomic_DNA"/>
</dbReference>
<feature type="compositionally biased region" description="Low complexity" evidence="1">
    <location>
        <begin position="173"/>
        <end position="184"/>
    </location>
</feature>
<evidence type="ECO:0008006" key="4">
    <source>
        <dbReference type="Google" id="ProtNLM"/>
    </source>
</evidence>
<evidence type="ECO:0000313" key="2">
    <source>
        <dbReference type="EMBL" id="ALH23014.1"/>
    </source>
</evidence>
<dbReference type="KEGG" id="vg:26048975"/>
<proteinExistence type="predicted"/>
<gene>
    <name evidence="2" type="ORF">ceV_108</name>
</gene>
<evidence type="ECO:0000313" key="3">
    <source>
        <dbReference type="Proteomes" id="UP000203826"/>
    </source>
</evidence>
<evidence type="ECO:0000256" key="1">
    <source>
        <dbReference type="SAM" id="MobiDB-lite"/>
    </source>
</evidence>
<sequence length="184" mass="20896">MSYILYYSNYCNNSSQIIQKLAASQVKNDIHFMSIDDRVKKPDGSIYIRLKNQQEIVLPHTVDKVPALLLLNRGNQVVFGNQILEHLQPVRTGVQERMINREPSAFSFNDMNSCGVTSDNYSFLDQTVDDLAAKGQGGMRQLRNNVTWESVDSIETPPDDYVPNKVGEVSMDQLQQQRAQSLKQ</sequence>
<dbReference type="OrthoDB" id="21110at10239"/>